<evidence type="ECO:0000313" key="3">
    <source>
        <dbReference type="Proteomes" id="UP000230564"/>
    </source>
</evidence>
<comment type="caution">
    <text evidence="2">The sequence shown here is derived from an EMBL/GenBank/DDBJ whole genome shotgun (WGS) entry which is preliminary data.</text>
</comment>
<protein>
    <submittedName>
        <fullName evidence="2">Uncharacterized protein</fullName>
    </submittedName>
</protein>
<feature type="transmembrane region" description="Helical" evidence="1">
    <location>
        <begin position="95"/>
        <end position="116"/>
    </location>
</feature>
<keyword evidence="1" id="KW-0472">Membrane</keyword>
<keyword evidence="1" id="KW-0812">Transmembrane</keyword>
<dbReference type="EMBL" id="PCWQ01000009">
    <property type="protein sequence ID" value="PIR06814.1"/>
    <property type="molecule type" value="Genomic_DNA"/>
</dbReference>
<proteinExistence type="predicted"/>
<sequence>MQTDHALLRRVLLNDNMGFINKKIISYYLNLREKIIAVHANFTDYILINFGYFTNTLLLTVQKGCDYFLIGLMIGPMAKEDLIKSAKILNIDHRIIIYINALVITPVVCYLNYWIFHGLSWLLAIPQNDNIFSLTSHKISSLSSIISYLEPIAAFIWNSTIRPLVCHLSQGRRVPIVFGFQSIVQNCDVWLRYWISFF</sequence>
<name>A0A2H0ND75_9BACT</name>
<keyword evidence="1" id="KW-1133">Transmembrane helix</keyword>
<dbReference type="Proteomes" id="UP000230564">
    <property type="component" value="Unassembled WGS sequence"/>
</dbReference>
<dbReference type="AlphaFoldDB" id="A0A2H0ND75"/>
<gene>
    <name evidence="2" type="ORF">COV55_02480</name>
</gene>
<reference evidence="2 3" key="1">
    <citation type="submission" date="2017-09" db="EMBL/GenBank/DDBJ databases">
        <title>Depth-based differentiation of microbial function through sediment-hosted aquifers and enrichment of novel symbionts in the deep terrestrial subsurface.</title>
        <authorList>
            <person name="Probst A.J."/>
            <person name="Ladd B."/>
            <person name="Jarett J.K."/>
            <person name="Geller-Mcgrath D.E."/>
            <person name="Sieber C.M."/>
            <person name="Emerson J.B."/>
            <person name="Anantharaman K."/>
            <person name="Thomas B.C."/>
            <person name="Malmstrom R."/>
            <person name="Stieglmeier M."/>
            <person name="Klingl A."/>
            <person name="Woyke T."/>
            <person name="Ryan C.M."/>
            <person name="Banfield J.F."/>
        </authorList>
    </citation>
    <scope>NUCLEOTIDE SEQUENCE [LARGE SCALE GENOMIC DNA]</scope>
    <source>
        <strain evidence="2">CG11_big_fil_rev_8_21_14_0_20_36_20</strain>
    </source>
</reference>
<evidence type="ECO:0000256" key="1">
    <source>
        <dbReference type="SAM" id="Phobius"/>
    </source>
</evidence>
<organism evidence="2 3">
    <name type="scientific">Candidatus Komeilibacteria bacterium CG11_big_fil_rev_8_21_14_0_20_36_20</name>
    <dbReference type="NCBI Taxonomy" id="1974477"/>
    <lineage>
        <taxon>Bacteria</taxon>
        <taxon>Candidatus Komeiliibacteriota</taxon>
    </lineage>
</organism>
<evidence type="ECO:0000313" key="2">
    <source>
        <dbReference type="EMBL" id="PIR06814.1"/>
    </source>
</evidence>
<accession>A0A2H0ND75</accession>